<dbReference type="PANTHER" id="PTHR30249">
    <property type="entry name" value="PUTATIVE SEROTONIN TRANSPORTER"/>
    <property type="match status" value="1"/>
</dbReference>
<feature type="transmembrane region" description="Helical" evidence="5">
    <location>
        <begin position="149"/>
        <end position="171"/>
    </location>
</feature>
<dbReference type="KEGG" id="grs:C7S20_18775"/>
<feature type="transmembrane region" description="Helical" evidence="5">
    <location>
        <begin position="6"/>
        <end position="23"/>
    </location>
</feature>
<evidence type="ECO:0000256" key="2">
    <source>
        <dbReference type="ARBA" id="ARBA00022692"/>
    </source>
</evidence>
<evidence type="ECO:0000256" key="5">
    <source>
        <dbReference type="SAM" id="Phobius"/>
    </source>
</evidence>
<comment type="subcellular location">
    <subcellularLocation>
        <location evidence="1">Membrane</location>
        <topology evidence="1">Multi-pass membrane protein</topology>
    </subcellularLocation>
</comment>
<feature type="transmembrane region" description="Helical" evidence="5">
    <location>
        <begin position="30"/>
        <end position="50"/>
    </location>
</feature>
<dbReference type="EMBL" id="CP028136">
    <property type="protein sequence ID" value="AVR47129.1"/>
    <property type="molecule type" value="Genomic_DNA"/>
</dbReference>
<evidence type="ECO:0000313" key="6">
    <source>
        <dbReference type="EMBL" id="AVR47129.1"/>
    </source>
</evidence>
<dbReference type="Proteomes" id="UP000241507">
    <property type="component" value="Chromosome"/>
</dbReference>
<feature type="transmembrane region" description="Helical" evidence="5">
    <location>
        <begin position="62"/>
        <end position="81"/>
    </location>
</feature>
<dbReference type="InterPro" id="IPR007300">
    <property type="entry name" value="CidB/LrgB"/>
</dbReference>
<evidence type="ECO:0000256" key="4">
    <source>
        <dbReference type="ARBA" id="ARBA00023136"/>
    </source>
</evidence>
<dbReference type="GO" id="GO:0016020">
    <property type="term" value="C:membrane"/>
    <property type="evidence" value="ECO:0007669"/>
    <property type="project" value="UniProtKB-SubCell"/>
</dbReference>
<reference evidence="7" key="1">
    <citation type="submission" date="2018-03" db="EMBL/GenBank/DDBJ databases">
        <title>Gramella fulva sp. nov., isolated from a dry surface of tidal flat.</title>
        <authorList>
            <person name="Hwang S.H."/>
            <person name="Hwang W.M."/>
            <person name="Kang K."/>
            <person name="Ahn T.-Y."/>
        </authorList>
    </citation>
    <scope>NUCLEOTIDE SEQUENCE [LARGE SCALE GENOMIC DNA]</scope>
    <source>
        <strain evidence="7">SH35</strain>
    </source>
</reference>
<feature type="transmembrane region" description="Helical" evidence="5">
    <location>
        <begin position="203"/>
        <end position="226"/>
    </location>
</feature>
<dbReference type="Pfam" id="PF04172">
    <property type="entry name" value="LrgB"/>
    <property type="match status" value="1"/>
</dbReference>
<name>A0A2R3ZA39_9FLAO</name>
<keyword evidence="7" id="KW-1185">Reference proteome</keyword>
<evidence type="ECO:0000313" key="7">
    <source>
        <dbReference type="Proteomes" id="UP000241507"/>
    </source>
</evidence>
<keyword evidence="2 5" id="KW-0812">Transmembrane</keyword>
<evidence type="ECO:0000256" key="3">
    <source>
        <dbReference type="ARBA" id="ARBA00022989"/>
    </source>
</evidence>
<accession>A0A2R3ZA39</accession>
<keyword evidence="3 5" id="KW-1133">Transmembrane helix</keyword>
<organism evidence="6 7">
    <name type="scientific">Christiangramia fulva</name>
    <dbReference type="NCBI Taxonomy" id="2126553"/>
    <lineage>
        <taxon>Bacteria</taxon>
        <taxon>Pseudomonadati</taxon>
        <taxon>Bacteroidota</taxon>
        <taxon>Flavobacteriia</taxon>
        <taxon>Flavobacteriales</taxon>
        <taxon>Flavobacteriaceae</taxon>
        <taxon>Christiangramia</taxon>
    </lineage>
</organism>
<gene>
    <name evidence="6" type="ORF">C7S20_18775</name>
</gene>
<keyword evidence="4 5" id="KW-0472">Membrane</keyword>
<evidence type="ECO:0000256" key="1">
    <source>
        <dbReference type="ARBA" id="ARBA00004141"/>
    </source>
</evidence>
<protein>
    <submittedName>
        <fullName evidence="6">LrgB family protein</fullName>
    </submittedName>
</protein>
<dbReference type="PANTHER" id="PTHR30249:SF0">
    <property type="entry name" value="PLASTIDAL GLYCOLATE_GLYCERATE TRANSLOCATOR 1, CHLOROPLASTIC"/>
    <property type="match status" value="1"/>
</dbReference>
<sequence length="230" mass="24916">MILFFSIHLFGGVLTVMCYYLALKINKEIRLPFLNPVLMAIVLIITFLFISNIDFTDYKVGASYLEMFLAPSVVAMGVFLHERFNEIKKRLKIFVCAVFFGGISGIISMVLFLLFLDTPQILIQSLAAKSVTTPIAIEITKLLGGLPEITAGMVILVGIFGNVFGTSFLMGLGIRDEAAIGTALGTAAHGIGTARAFEIGEVAGVYSGLAMCLNGIITSILTPYVLDWFL</sequence>
<proteinExistence type="predicted"/>
<dbReference type="AlphaFoldDB" id="A0A2R3ZA39"/>
<dbReference type="RefSeq" id="WP_107013898.1">
    <property type="nucleotide sequence ID" value="NZ_CP028136.1"/>
</dbReference>
<dbReference type="OrthoDB" id="9811701at2"/>
<feature type="transmembrane region" description="Helical" evidence="5">
    <location>
        <begin position="93"/>
        <end position="116"/>
    </location>
</feature>